<sequence>MLDGMSIEKEISLDVPKGWFIGYVDFGQALGPGETDEVPMATESLVFMVVGLASPWKMPFGYFLTNGVSGLFLKSLLEESIVTLEDCGLHVKAVVCDGLGANVAMAKLLGCHVHEISYENMKTTFEHPTRPTEEVHFIFDACHALKLLRNLLGDKKLLKSEAYAQFRRQDLLFAKLLGLPEFSNCEGTCKLIQDTDRCFDLLNSRSPVAHTYKRPFNQANIQERSQMMERVGQSLMQLELPDGQPAVTDGRRMSVIAFSFTLKSVASLATQLLTSGEISYLCSYRTSQDHLEMFFSCVQQRGGWNNNPSAAQFRQAYMKLLVHAGVQAPNYANVAADLEGESLTVSQGIINSALDSVVYGLGEGTLSEFTSVVVKYIGGFVSRQVTKTLSCPSCVSMLLDDSVTGVLITIRDNGGLVYPPELVCQLLQETEKIFRVATEVGTAQISATVLTILA</sequence>
<accession>A0AC60PVN4</accession>
<organism evidence="1 2">
    <name type="scientific">Ixodes persulcatus</name>
    <name type="common">Taiga tick</name>
    <dbReference type="NCBI Taxonomy" id="34615"/>
    <lineage>
        <taxon>Eukaryota</taxon>
        <taxon>Metazoa</taxon>
        <taxon>Ecdysozoa</taxon>
        <taxon>Arthropoda</taxon>
        <taxon>Chelicerata</taxon>
        <taxon>Arachnida</taxon>
        <taxon>Acari</taxon>
        <taxon>Parasitiformes</taxon>
        <taxon>Ixodida</taxon>
        <taxon>Ixodoidea</taxon>
        <taxon>Ixodidae</taxon>
        <taxon>Ixodinae</taxon>
        <taxon>Ixodes</taxon>
    </lineage>
</organism>
<reference evidence="1 2" key="1">
    <citation type="journal article" date="2020" name="Cell">
        <title>Large-Scale Comparative Analyses of Tick Genomes Elucidate Their Genetic Diversity and Vector Capacities.</title>
        <authorList>
            <consortium name="Tick Genome and Microbiome Consortium (TIGMIC)"/>
            <person name="Jia N."/>
            <person name="Wang J."/>
            <person name="Shi W."/>
            <person name="Du L."/>
            <person name="Sun Y."/>
            <person name="Zhan W."/>
            <person name="Jiang J.F."/>
            <person name="Wang Q."/>
            <person name="Zhang B."/>
            <person name="Ji P."/>
            <person name="Bell-Sakyi L."/>
            <person name="Cui X.M."/>
            <person name="Yuan T.T."/>
            <person name="Jiang B.G."/>
            <person name="Yang W.F."/>
            <person name="Lam T.T."/>
            <person name="Chang Q.C."/>
            <person name="Ding S.J."/>
            <person name="Wang X.J."/>
            <person name="Zhu J.G."/>
            <person name="Ruan X.D."/>
            <person name="Zhao L."/>
            <person name="Wei J.T."/>
            <person name="Ye R.Z."/>
            <person name="Que T.C."/>
            <person name="Du C.H."/>
            <person name="Zhou Y.H."/>
            <person name="Cheng J.X."/>
            <person name="Dai P.F."/>
            <person name="Guo W.B."/>
            <person name="Han X.H."/>
            <person name="Huang E.J."/>
            <person name="Li L.F."/>
            <person name="Wei W."/>
            <person name="Gao Y.C."/>
            <person name="Liu J.Z."/>
            <person name="Shao H.Z."/>
            <person name="Wang X."/>
            <person name="Wang C.C."/>
            <person name="Yang T.C."/>
            <person name="Huo Q.B."/>
            <person name="Li W."/>
            <person name="Chen H.Y."/>
            <person name="Chen S.E."/>
            <person name="Zhou L.G."/>
            <person name="Ni X.B."/>
            <person name="Tian J.H."/>
            <person name="Sheng Y."/>
            <person name="Liu T."/>
            <person name="Pan Y.S."/>
            <person name="Xia L.Y."/>
            <person name="Li J."/>
            <person name="Zhao F."/>
            <person name="Cao W.C."/>
        </authorList>
    </citation>
    <scope>NUCLEOTIDE SEQUENCE [LARGE SCALE GENOMIC DNA]</scope>
    <source>
        <strain evidence="1">Iper-2018</strain>
    </source>
</reference>
<dbReference type="EMBL" id="JABSTQ010009860">
    <property type="protein sequence ID" value="KAG0425311.1"/>
    <property type="molecule type" value="Genomic_DNA"/>
</dbReference>
<evidence type="ECO:0000313" key="1">
    <source>
        <dbReference type="EMBL" id="KAG0425311.1"/>
    </source>
</evidence>
<comment type="caution">
    <text evidence="1">The sequence shown here is derived from an EMBL/GenBank/DDBJ whole genome shotgun (WGS) entry which is preliminary data.</text>
</comment>
<name>A0AC60PVN4_IXOPE</name>
<gene>
    <name evidence="1" type="ORF">HPB47_027511</name>
</gene>
<proteinExistence type="predicted"/>
<evidence type="ECO:0000313" key="2">
    <source>
        <dbReference type="Proteomes" id="UP000805193"/>
    </source>
</evidence>
<dbReference type="Proteomes" id="UP000805193">
    <property type="component" value="Unassembled WGS sequence"/>
</dbReference>
<protein>
    <submittedName>
        <fullName evidence="1">Uncharacterized protein</fullName>
    </submittedName>
</protein>
<keyword evidence="2" id="KW-1185">Reference proteome</keyword>